<reference evidence="1" key="1">
    <citation type="submission" date="2021-08" db="EMBL/GenBank/DDBJ databases">
        <title>The first chromosome-level gecko genome reveals the dynamic sex chromosomes of Neotropical dwarf geckos (Sphaerodactylidae: Sphaerodactylus).</title>
        <authorList>
            <person name="Pinto B.J."/>
            <person name="Keating S.E."/>
            <person name="Gamble T."/>
        </authorList>
    </citation>
    <scope>NUCLEOTIDE SEQUENCE</scope>
    <source>
        <strain evidence="1">TG3544</strain>
    </source>
</reference>
<name>A0ACB8F7Z7_9SAUR</name>
<comment type="caution">
    <text evidence="1">The sequence shown here is derived from an EMBL/GenBank/DDBJ whole genome shotgun (WGS) entry which is preliminary data.</text>
</comment>
<evidence type="ECO:0000313" key="2">
    <source>
        <dbReference type="Proteomes" id="UP000827872"/>
    </source>
</evidence>
<evidence type="ECO:0000313" key="1">
    <source>
        <dbReference type="EMBL" id="KAH8001316.1"/>
    </source>
</evidence>
<accession>A0ACB8F7Z7</accession>
<protein>
    <submittedName>
        <fullName evidence="1">Uncharacterized protein</fullName>
    </submittedName>
</protein>
<organism evidence="1 2">
    <name type="scientific">Sphaerodactylus townsendi</name>
    <dbReference type="NCBI Taxonomy" id="933632"/>
    <lineage>
        <taxon>Eukaryota</taxon>
        <taxon>Metazoa</taxon>
        <taxon>Chordata</taxon>
        <taxon>Craniata</taxon>
        <taxon>Vertebrata</taxon>
        <taxon>Euteleostomi</taxon>
        <taxon>Lepidosauria</taxon>
        <taxon>Squamata</taxon>
        <taxon>Bifurcata</taxon>
        <taxon>Gekkota</taxon>
        <taxon>Sphaerodactylidae</taxon>
        <taxon>Sphaerodactylus</taxon>
    </lineage>
</organism>
<gene>
    <name evidence="1" type="ORF">K3G42_004068</name>
</gene>
<dbReference type="Proteomes" id="UP000827872">
    <property type="component" value="Linkage Group LG08"/>
</dbReference>
<dbReference type="EMBL" id="CM037621">
    <property type="protein sequence ID" value="KAH8001316.1"/>
    <property type="molecule type" value="Genomic_DNA"/>
</dbReference>
<sequence>MPLQASSSVPSKSGSKPAIAKPPKPKPKKSSAKAAVGPEASSMDSEEAEPSHALVMELAAALDNNANGWCDVGTAPLAGNVSLPGRQSEGADLSEAEAWWMLQVSEEAWDSEREEYHRALCHMERVMEHL</sequence>
<keyword evidence="2" id="KW-1185">Reference proteome</keyword>
<proteinExistence type="predicted"/>